<proteinExistence type="predicted"/>
<reference evidence="1 2" key="1">
    <citation type="submission" date="2016-03" db="EMBL/GenBank/DDBJ databases">
        <title>How can Kluyveromyces marxianus grow so fast - potential evolutionary course in Saccharomyces Complex revealed by comparative genomics.</title>
        <authorList>
            <person name="Mo W."/>
            <person name="Lu W."/>
            <person name="Yang X."/>
            <person name="Qi J."/>
            <person name="Lv H."/>
        </authorList>
    </citation>
    <scope>NUCLEOTIDE SEQUENCE [LARGE SCALE GENOMIC DNA]</scope>
    <source>
        <strain evidence="1 2">FIM1</strain>
    </source>
</reference>
<gene>
    <name evidence="1" type="ORF">FIM1_4287</name>
</gene>
<name>A0ABX6F122_KLUMA</name>
<protein>
    <submittedName>
        <fullName evidence="1">Uncharacterized protein</fullName>
    </submittedName>
</protein>
<reference evidence="1 2" key="2">
    <citation type="submission" date="2019-11" db="EMBL/GenBank/DDBJ databases">
        <authorList>
            <person name="Lu H."/>
        </authorList>
    </citation>
    <scope>NUCLEOTIDE SEQUENCE [LARGE SCALE GENOMIC DNA]</scope>
    <source>
        <strain evidence="1 2">FIM1</strain>
    </source>
</reference>
<accession>A0ABX6F122</accession>
<dbReference type="Proteomes" id="UP000422736">
    <property type="component" value="Chromosome 6"/>
</dbReference>
<evidence type="ECO:0000313" key="1">
    <source>
        <dbReference type="EMBL" id="QGN17551.1"/>
    </source>
</evidence>
<keyword evidence="2" id="KW-1185">Reference proteome</keyword>
<organism evidence="1 2">
    <name type="scientific">Kluyveromyces marxianus</name>
    <name type="common">Yeast</name>
    <name type="synonym">Candida kefyr</name>
    <dbReference type="NCBI Taxonomy" id="4911"/>
    <lineage>
        <taxon>Eukaryota</taxon>
        <taxon>Fungi</taxon>
        <taxon>Dikarya</taxon>
        <taxon>Ascomycota</taxon>
        <taxon>Saccharomycotina</taxon>
        <taxon>Saccharomycetes</taxon>
        <taxon>Saccharomycetales</taxon>
        <taxon>Saccharomycetaceae</taxon>
        <taxon>Kluyveromyces</taxon>
    </lineage>
</organism>
<dbReference type="EMBL" id="CP015059">
    <property type="protein sequence ID" value="QGN17551.1"/>
    <property type="molecule type" value="Genomic_DNA"/>
</dbReference>
<sequence>MRNERICMYVCMYYARMYYARQGNKFPAKIQTPSRFASGLPSVRCTLCSVHGWQIKLKKKVLYYPDETHPPNLKTHLNLYKNKKKIGESFHRAAPRPVCLSACFAMKRKKERKVERKKQDTNHAQSSRSPYLSYNVTHITTDYQPLIKCVYVLCVLCVSHFIHRPALFTLL</sequence>
<evidence type="ECO:0000313" key="2">
    <source>
        <dbReference type="Proteomes" id="UP000422736"/>
    </source>
</evidence>